<feature type="transmembrane region" description="Helical" evidence="6">
    <location>
        <begin position="530"/>
        <end position="548"/>
    </location>
</feature>
<gene>
    <name evidence="8" type="ORF">BQ2448_1686</name>
</gene>
<dbReference type="InterPro" id="IPR020846">
    <property type="entry name" value="MFS_dom"/>
</dbReference>
<keyword evidence="3 6" id="KW-1133">Transmembrane helix</keyword>
<feature type="transmembrane region" description="Helical" evidence="6">
    <location>
        <begin position="401"/>
        <end position="425"/>
    </location>
</feature>
<protein>
    <submittedName>
        <fullName evidence="8">BQ2448_1686 protein</fullName>
    </submittedName>
</protein>
<feature type="transmembrane region" description="Helical" evidence="6">
    <location>
        <begin position="266"/>
        <end position="291"/>
    </location>
</feature>
<feature type="transmembrane region" description="Helical" evidence="6">
    <location>
        <begin position="437"/>
        <end position="454"/>
    </location>
</feature>
<organism evidence="8 9">
    <name type="scientific">Microbotryum intermedium</name>
    <dbReference type="NCBI Taxonomy" id="269621"/>
    <lineage>
        <taxon>Eukaryota</taxon>
        <taxon>Fungi</taxon>
        <taxon>Dikarya</taxon>
        <taxon>Basidiomycota</taxon>
        <taxon>Pucciniomycotina</taxon>
        <taxon>Microbotryomycetes</taxon>
        <taxon>Microbotryales</taxon>
        <taxon>Microbotryaceae</taxon>
        <taxon>Microbotryum</taxon>
    </lineage>
</organism>
<feature type="compositionally biased region" description="Polar residues" evidence="5">
    <location>
        <begin position="13"/>
        <end position="34"/>
    </location>
</feature>
<evidence type="ECO:0000256" key="6">
    <source>
        <dbReference type="SAM" id="Phobius"/>
    </source>
</evidence>
<dbReference type="InterPro" id="IPR036259">
    <property type="entry name" value="MFS_trans_sf"/>
</dbReference>
<dbReference type="Pfam" id="PF00083">
    <property type="entry name" value="Sugar_tr"/>
    <property type="match status" value="2"/>
</dbReference>
<feature type="transmembrane region" description="Helical" evidence="6">
    <location>
        <begin position="466"/>
        <end position="490"/>
    </location>
</feature>
<dbReference type="PANTHER" id="PTHR24064">
    <property type="entry name" value="SOLUTE CARRIER FAMILY 22 MEMBER"/>
    <property type="match status" value="1"/>
</dbReference>
<evidence type="ECO:0000256" key="3">
    <source>
        <dbReference type="ARBA" id="ARBA00022989"/>
    </source>
</evidence>
<name>A0A238F8U3_9BASI</name>
<feature type="region of interest" description="Disordered" evidence="5">
    <location>
        <begin position="653"/>
        <end position="683"/>
    </location>
</feature>
<dbReference type="STRING" id="269621.A0A238F8U3"/>
<proteinExistence type="predicted"/>
<feature type="region of interest" description="Disordered" evidence="5">
    <location>
        <begin position="1"/>
        <end position="34"/>
    </location>
</feature>
<feature type="transmembrane region" description="Helical" evidence="6">
    <location>
        <begin position="311"/>
        <end position="329"/>
    </location>
</feature>
<dbReference type="GO" id="GO:0022857">
    <property type="term" value="F:transmembrane transporter activity"/>
    <property type="evidence" value="ECO:0007669"/>
    <property type="project" value="InterPro"/>
</dbReference>
<feature type="transmembrane region" description="Helical" evidence="6">
    <location>
        <begin position="161"/>
        <end position="181"/>
    </location>
</feature>
<dbReference type="OrthoDB" id="2153661at2759"/>
<feature type="domain" description="Major facilitator superfamily (MFS) profile" evidence="7">
    <location>
        <begin position="117"/>
        <end position="552"/>
    </location>
</feature>
<dbReference type="PROSITE" id="PS50850">
    <property type="entry name" value="MFS"/>
    <property type="match status" value="1"/>
</dbReference>
<reference evidence="9" key="1">
    <citation type="submission" date="2016-09" db="EMBL/GenBank/DDBJ databases">
        <authorList>
            <person name="Jeantristanb JTB J.-T."/>
            <person name="Ricardo R."/>
        </authorList>
    </citation>
    <scope>NUCLEOTIDE SEQUENCE [LARGE SCALE GENOMIC DNA]</scope>
</reference>
<evidence type="ECO:0000313" key="8">
    <source>
        <dbReference type="EMBL" id="SCV70292.1"/>
    </source>
</evidence>
<dbReference type="Gene3D" id="1.20.1250.20">
    <property type="entry name" value="MFS general substrate transporter like domains"/>
    <property type="match status" value="1"/>
</dbReference>
<evidence type="ECO:0000313" key="9">
    <source>
        <dbReference type="Proteomes" id="UP000198372"/>
    </source>
</evidence>
<feature type="compositionally biased region" description="Basic and acidic residues" evidence="5">
    <location>
        <begin position="659"/>
        <end position="683"/>
    </location>
</feature>
<evidence type="ECO:0000256" key="1">
    <source>
        <dbReference type="ARBA" id="ARBA00004141"/>
    </source>
</evidence>
<feature type="transmembrane region" description="Helical" evidence="6">
    <location>
        <begin position="219"/>
        <end position="237"/>
    </location>
</feature>
<comment type="subcellular location">
    <subcellularLocation>
        <location evidence="1">Membrane</location>
        <topology evidence="1">Multi-pass membrane protein</topology>
    </subcellularLocation>
</comment>
<evidence type="ECO:0000256" key="4">
    <source>
        <dbReference type="ARBA" id="ARBA00023136"/>
    </source>
</evidence>
<keyword evidence="9" id="KW-1185">Reference proteome</keyword>
<dbReference type="SUPFAM" id="SSF103473">
    <property type="entry name" value="MFS general substrate transporter"/>
    <property type="match status" value="1"/>
</dbReference>
<evidence type="ECO:0000256" key="2">
    <source>
        <dbReference type="ARBA" id="ARBA00022692"/>
    </source>
</evidence>
<dbReference type="EMBL" id="FMSP01000005">
    <property type="protein sequence ID" value="SCV70292.1"/>
    <property type="molecule type" value="Genomic_DNA"/>
</dbReference>
<evidence type="ECO:0000259" key="7">
    <source>
        <dbReference type="PROSITE" id="PS50850"/>
    </source>
</evidence>
<keyword evidence="2 6" id="KW-0812">Transmembrane</keyword>
<feature type="transmembrane region" description="Helical" evidence="6">
    <location>
        <begin position="119"/>
        <end position="141"/>
    </location>
</feature>
<dbReference type="GO" id="GO:0016020">
    <property type="term" value="C:membrane"/>
    <property type="evidence" value="ECO:0007669"/>
    <property type="project" value="UniProtKB-SubCell"/>
</dbReference>
<dbReference type="AlphaFoldDB" id="A0A238F8U3"/>
<accession>A0A238F8U3</accession>
<sequence length="683" mass="77107">MATVPLSHDTITEKQPVSQQSSNGTGSERTSLSTADREALLQDALYPDDSYTPNGTYWADSLSPPLSLAVPNGERRKWINDESNKEALRELKAIGAAAKIDPLAPLGAYFRKYVSNGEFVFGMGLFVEGFVLFSIGNLQPLFAAVWPQCWGKTHRVCDKNLIASVTYLEICGIIIGQLLVGWEADFIGRKFGLVQDAVVMLIGVIMLTSVWGATLQGWVIAYTISLFIYGIGVGGEYPTCGTRSIERDLAGPEGARDDRLHRGRNVVLAFLMQGWGQVFNQALLMLLLFIFHSGRTQPPYSEKAAQYTFRVSFGIIGILHAWLAYFRYYHIKDADLIVKASKKRSNVSGYDTISLKLVCSHYWGRLIATAAGWFATDIFFYGNKVFQGIFIQIIKPGASLWVTWEYSLLNAVVSMCGYYFAAGLIDHKRYGRVRMQQIGFAFNFIAFLACAIWYNELRKPGAPIKMFQFLYFMSSFFVQFGPNCTTFLVAAEVYPANVRGSAHGFSAAAGKLGALIPTVLYNYIDNHTKFWFVPWFGLVGAVLTWMFLPDTTGLDLREQERYWQCVRSGHPEDYHGIAIHPRHLSWYERTVLKRQVHYDPVQDRLDRIEELRILFESHVIAQNDESGDSDEVDHAFITPNLVKYFESEGDLGEKIQTQSKKERALHESAPDVRMRSKLHEQLE</sequence>
<keyword evidence="4 6" id="KW-0472">Membrane</keyword>
<evidence type="ECO:0000256" key="5">
    <source>
        <dbReference type="SAM" id="MobiDB-lite"/>
    </source>
</evidence>
<feature type="transmembrane region" description="Helical" evidence="6">
    <location>
        <begin position="502"/>
        <end position="524"/>
    </location>
</feature>
<dbReference type="Proteomes" id="UP000198372">
    <property type="component" value="Unassembled WGS sequence"/>
</dbReference>
<feature type="transmembrane region" description="Helical" evidence="6">
    <location>
        <begin position="193"/>
        <end position="213"/>
    </location>
</feature>
<dbReference type="InterPro" id="IPR005828">
    <property type="entry name" value="MFS_sugar_transport-like"/>
</dbReference>